<dbReference type="EMBL" id="CAMXCT020006579">
    <property type="protein sequence ID" value="CAL1169713.1"/>
    <property type="molecule type" value="Genomic_DNA"/>
</dbReference>
<proteinExistence type="predicted"/>
<reference evidence="3 4" key="2">
    <citation type="submission" date="2024-05" db="EMBL/GenBank/DDBJ databases">
        <authorList>
            <person name="Chen Y."/>
            <person name="Shah S."/>
            <person name="Dougan E. K."/>
            <person name="Thang M."/>
            <person name="Chan C."/>
        </authorList>
    </citation>
    <scope>NUCLEOTIDE SEQUENCE [LARGE SCALE GENOMIC DNA]</scope>
</reference>
<dbReference type="EMBL" id="CAMXCT010006579">
    <property type="protein sequence ID" value="CAI4016338.1"/>
    <property type="molecule type" value="Genomic_DNA"/>
</dbReference>
<sequence>MAEQQKIIFLDVDGVLHAANYAKVSFDKPCMEALAYIQKETGAEIVLSSTWRLWEGKTGRDAVDKALKRFGIPKTVGQTPDLKGKAGRSEEIMQYVNRLKVPPHWIALDDMDMTTELGGRMILTPPKIGLTMKLARRAVAVLNDLPLEDECSDSDDSDEEDLSDDE</sequence>
<organism evidence="2">
    <name type="scientific">Cladocopium goreaui</name>
    <dbReference type="NCBI Taxonomy" id="2562237"/>
    <lineage>
        <taxon>Eukaryota</taxon>
        <taxon>Sar</taxon>
        <taxon>Alveolata</taxon>
        <taxon>Dinophyceae</taxon>
        <taxon>Suessiales</taxon>
        <taxon>Symbiodiniaceae</taxon>
        <taxon>Cladocopium</taxon>
    </lineage>
</organism>
<comment type="caution">
    <text evidence="2">The sequence shown here is derived from an EMBL/GenBank/DDBJ whole genome shotgun (WGS) entry which is preliminary data.</text>
</comment>
<dbReference type="Proteomes" id="UP001152797">
    <property type="component" value="Unassembled WGS sequence"/>
</dbReference>
<dbReference type="Pfam" id="PF18143">
    <property type="entry name" value="HAD_SAK_2"/>
    <property type="match status" value="1"/>
</dbReference>
<gene>
    <name evidence="2" type="ORF">C1SCF055_LOCUS41090</name>
</gene>
<dbReference type="AlphaFoldDB" id="A0A9P1DX03"/>
<reference evidence="2" key="1">
    <citation type="submission" date="2022-10" db="EMBL/GenBank/DDBJ databases">
        <authorList>
            <person name="Chen Y."/>
            <person name="Dougan E. K."/>
            <person name="Chan C."/>
            <person name="Rhodes N."/>
            <person name="Thang M."/>
        </authorList>
    </citation>
    <scope>NUCLEOTIDE SEQUENCE</scope>
</reference>
<accession>A0A9P1DX03</accession>
<dbReference type="EMBL" id="CAMXCT030006579">
    <property type="protein sequence ID" value="CAL4803650.1"/>
    <property type="molecule type" value="Genomic_DNA"/>
</dbReference>
<evidence type="ECO:0000313" key="4">
    <source>
        <dbReference type="Proteomes" id="UP001152797"/>
    </source>
</evidence>
<dbReference type="OrthoDB" id="410307at2759"/>
<evidence type="ECO:0000313" key="3">
    <source>
        <dbReference type="EMBL" id="CAL4803650.1"/>
    </source>
</evidence>
<evidence type="ECO:0000256" key="1">
    <source>
        <dbReference type="SAM" id="MobiDB-lite"/>
    </source>
</evidence>
<keyword evidence="4" id="KW-1185">Reference proteome</keyword>
<evidence type="ECO:0000313" key="2">
    <source>
        <dbReference type="EMBL" id="CAI4016338.1"/>
    </source>
</evidence>
<protein>
    <submittedName>
        <fullName evidence="2">Uncharacterized protein</fullName>
    </submittedName>
</protein>
<feature type="region of interest" description="Disordered" evidence="1">
    <location>
        <begin position="146"/>
        <end position="166"/>
    </location>
</feature>
<name>A0A9P1DX03_9DINO</name>